<dbReference type="EMBL" id="FAXA01000168">
    <property type="protein sequence ID" value="CUV02012.1"/>
    <property type="molecule type" value="Genomic_DNA"/>
</dbReference>
<protein>
    <recommendedName>
        <fullName evidence="2">Polymerase nucleotidyl transferase domain-containing protein</fullName>
    </recommendedName>
</protein>
<evidence type="ECO:0000313" key="1">
    <source>
        <dbReference type="EMBL" id="CUV02012.1"/>
    </source>
</evidence>
<dbReference type="AlphaFoldDB" id="A0A160V7Z5"/>
<sequence length="114" mass="13031">MPMRVGFGEFRRQMLERDLQAIEEMIPILGVEKVILTGDMAAGDFKPDTKIELVIVHDTEYSFGRRADFFSYHLPSSVDIDTLVYTPAEFEDMKEKLPALAKACREGREIFNNA</sequence>
<dbReference type="Gene3D" id="3.30.460.10">
    <property type="entry name" value="Beta Polymerase, domain 2"/>
    <property type="match status" value="1"/>
</dbReference>
<reference evidence="1" key="1">
    <citation type="submission" date="2015-10" db="EMBL/GenBank/DDBJ databases">
        <authorList>
            <person name="Gilbert D.G."/>
        </authorList>
    </citation>
    <scope>NUCLEOTIDE SEQUENCE</scope>
</reference>
<organism evidence="1">
    <name type="scientific">hydrothermal vent metagenome</name>
    <dbReference type="NCBI Taxonomy" id="652676"/>
    <lineage>
        <taxon>unclassified sequences</taxon>
        <taxon>metagenomes</taxon>
        <taxon>ecological metagenomes</taxon>
    </lineage>
</organism>
<dbReference type="InterPro" id="IPR043519">
    <property type="entry name" value="NT_sf"/>
</dbReference>
<evidence type="ECO:0008006" key="2">
    <source>
        <dbReference type="Google" id="ProtNLM"/>
    </source>
</evidence>
<dbReference type="SUPFAM" id="SSF81301">
    <property type="entry name" value="Nucleotidyltransferase"/>
    <property type="match status" value="1"/>
</dbReference>
<gene>
    <name evidence="1" type="ORF">MGWOODY_Clf595</name>
</gene>
<name>A0A160V7Z5_9ZZZZ</name>
<proteinExistence type="predicted"/>
<accession>A0A160V7Z5</accession>